<evidence type="ECO:0000313" key="6">
    <source>
        <dbReference type="EMBL" id="GAF69337.1"/>
    </source>
</evidence>
<feature type="domain" description="Ribosomal RNA methyltransferase FtsJ" evidence="5">
    <location>
        <begin position="22"/>
        <end position="131"/>
    </location>
</feature>
<dbReference type="GO" id="GO:0008173">
    <property type="term" value="F:RNA methyltransferase activity"/>
    <property type="evidence" value="ECO:0007669"/>
    <property type="project" value="TreeGrafter"/>
</dbReference>
<keyword evidence="1" id="KW-0698">rRNA processing</keyword>
<dbReference type="InterPro" id="IPR029063">
    <property type="entry name" value="SAM-dependent_MTases_sf"/>
</dbReference>
<sequence length="132" mass="14850">MTRWYSEKKREHFYKEAKRLGYRARSAFKLKQIQKRFGVFSKEDIVIDLGAAPGGWSQVAKEFVGAKGIVIGADILPIKPLDNVQFIQGDITDNETVEEIKQILNDTKADVVLSDMSPDISGNYSVDQARSL</sequence>
<evidence type="ECO:0000259" key="5">
    <source>
        <dbReference type="Pfam" id="PF01728"/>
    </source>
</evidence>
<dbReference type="Pfam" id="PF01728">
    <property type="entry name" value="FtsJ"/>
    <property type="match status" value="1"/>
</dbReference>
<keyword evidence="3" id="KW-0808">Transferase</keyword>
<dbReference type="Gene3D" id="3.40.50.150">
    <property type="entry name" value="Vaccinia Virus protein VP39"/>
    <property type="match status" value="1"/>
</dbReference>
<dbReference type="InterPro" id="IPR002877">
    <property type="entry name" value="RNA_MeTrfase_FtsJ_dom"/>
</dbReference>
<dbReference type="PANTHER" id="PTHR10920:SF13">
    <property type="entry name" value="PRE-RRNA 2'-O-RIBOSE RNA METHYLTRANSFERASE FTSJ3"/>
    <property type="match status" value="1"/>
</dbReference>
<dbReference type="GO" id="GO:0001510">
    <property type="term" value="P:RNA methylation"/>
    <property type="evidence" value="ECO:0007669"/>
    <property type="project" value="InterPro"/>
</dbReference>
<name>X0S022_9ZZZZ</name>
<evidence type="ECO:0000256" key="1">
    <source>
        <dbReference type="ARBA" id="ARBA00022552"/>
    </source>
</evidence>
<reference evidence="6" key="1">
    <citation type="journal article" date="2014" name="Front. Microbiol.">
        <title>High frequency of phylogenetically diverse reductive dehalogenase-homologous genes in deep subseafloor sedimentary metagenomes.</title>
        <authorList>
            <person name="Kawai M."/>
            <person name="Futagami T."/>
            <person name="Toyoda A."/>
            <person name="Takaki Y."/>
            <person name="Nishi S."/>
            <person name="Hori S."/>
            <person name="Arai W."/>
            <person name="Tsubouchi T."/>
            <person name="Morono Y."/>
            <person name="Uchiyama I."/>
            <person name="Ito T."/>
            <person name="Fujiyama A."/>
            <person name="Inagaki F."/>
            <person name="Takami H."/>
        </authorList>
    </citation>
    <scope>NUCLEOTIDE SEQUENCE</scope>
    <source>
        <strain evidence="6">Expedition CK06-06</strain>
    </source>
</reference>
<keyword evidence="2" id="KW-0489">Methyltransferase</keyword>
<dbReference type="EMBL" id="BARS01006489">
    <property type="protein sequence ID" value="GAF69337.1"/>
    <property type="molecule type" value="Genomic_DNA"/>
</dbReference>
<dbReference type="InterPro" id="IPR050082">
    <property type="entry name" value="RNA_methyltr_RlmE"/>
</dbReference>
<evidence type="ECO:0000256" key="4">
    <source>
        <dbReference type="ARBA" id="ARBA00022691"/>
    </source>
</evidence>
<dbReference type="AlphaFoldDB" id="X0S022"/>
<organism evidence="6">
    <name type="scientific">marine sediment metagenome</name>
    <dbReference type="NCBI Taxonomy" id="412755"/>
    <lineage>
        <taxon>unclassified sequences</taxon>
        <taxon>metagenomes</taxon>
        <taxon>ecological metagenomes</taxon>
    </lineage>
</organism>
<dbReference type="PIRSF" id="PIRSF005461">
    <property type="entry name" value="23S_rRNA_mtase"/>
    <property type="match status" value="1"/>
</dbReference>
<dbReference type="InterPro" id="IPR015507">
    <property type="entry name" value="rRNA-MeTfrase_E"/>
</dbReference>
<comment type="caution">
    <text evidence="6">The sequence shown here is derived from an EMBL/GenBank/DDBJ whole genome shotgun (WGS) entry which is preliminary data.</text>
</comment>
<gene>
    <name evidence="6" type="ORF">S01H1_12624</name>
</gene>
<accession>X0S022</accession>
<keyword evidence="4" id="KW-0949">S-adenosyl-L-methionine</keyword>
<evidence type="ECO:0000256" key="3">
    <source>
        <dbReference type="ARBA" id="ARBA00022679"/>
    </source>
</evidence>
<evidence type="ECO:0000256" key="2">
    <source>
        <dbReference type="ARBA" id="ARBA00022603"/>
    </source>
</evidence>
<feature type="non-terminal residue" evidence="6">
    <location>
        <position position="132"/>
    </location>
</feature>
<protein>
    <recommendedName>
        <fullName evidence="5">Ribosomal RNA methyltransferase FtsJ domain-containing protein</fullName>
    </recommendedName>
</protein>
<dbReference type="GO" id="GO:0006364">
    <property type="term" value="P:rRNA processing"/>
    <property type="evidence" value="ECO:0007669"/>
    <property type="project" value="UniProtKB-KW"/>
</dbReference>
<dbReference type="SUPFAM" id="SSF53335">
    <property type="entry name" value="S-adenosyl-L-methionine-dependent methyltransferases"/>
    <property type="match status" value="1"/>
</dbReference>
<dbReference type="PANTHER" id="PTHR10920">
    <property type="entry name" value="RIBOSOMAL RNA METHYLTRANSFERASE"/>
    <property type="match status" value="1"/>
</dbReference>
<proteinExistence type="predicted"/>